<dbReference type="SMART" id="SM00066">
    <property type="entry name" value="GAL4"/>
    <property type="match status" value="1"/>
</dbReference>
<dbReference type="SUPFAM" id="SSF57701">
    <property type="entry name" value="Zn2/Cys6 DNA-binding domain"/>
    <property type="match status" value="1"/>
</dbReference>
<gene>
    <name evidence="8" type="ORF">IF1G_01768</name>
</gene>
<dbReference type="GO" id="GO:0003677">
    <property type="term" value="F:DNA binding"/>
    <property type="evidence" value="ECO:0007669"/>
    <property type="project" value="UniProtKB-KW"/>
</dbReference>
<organism evidence="8 9">
    <name type="scientific">Cordyceps javanica</name>
    <dbReference type="NCBI Taxonomy" id="43265"/>
    <lineage>
        <taxon>Eukaryota</taxon>
        <taxon>Fungi</taxon>
        <taxon>Dikarya</taxon>
        <taxon>Ascomycota</taxon>
        <taxon>Pezizomycotina</taxon>
        <taxon>Sordariomycetes</taxon>
        <taxon>Hypocreomycetidae</taxon>
        <taxon>Hypocreales</taxon>
        <taxon>Cordycipitaceae</taxon>
        <taxon>Cordyceps</taxon>
    </lineage>
</organism>
<keyword evidence="5" id="KW-0804">Transcription</keyword>
<feature type="domain" description="Zn(2)-C6 fungal-type" evidence="7">
    <location>
        <begin position="23"/>
        <end position="51"/>
    </location>
</feature>
<evidence type="ECO:0000313" key="8">
    <source>
        <dbReference type="EMBL" id="TQV99553.1"/>
    </source>
</evidence>
<sequence>MPQDVEASAHNRGQKNRTKVKTGCKTCRIRKVKCDEDKPSCRKCVSTGRTCDGYESIFRFAAKHLPSDEPNHFVRTGPPRLPLAHGRLPETAAAQDIERLNRCFSIKTMLDVKLGCGEEAKKLLEAGLTDTAIQHAIVSLRAFREAVDEGGDGRTSVTPHAPNYSHGLKHYNMALGGLMSEMTLQSPEKLRSALSCCQIFISIEQLLGNYDAMAQHIIRGLMIMYEYRARPAINGNVLAPAYQDRLPMLDIFIIKLFAAPCKFAEPLKAYPPPRSVQPPYCRTIAPDMRTELTRISLSVLALLDEVEQTHSTEAAIQLLLKRAELLQSLESWRKHLDLAQAKTGSSDPEPISTSFQRLFYHILRIALIGTLDASPATRKRLGTESDKLQSLANVVGQRSLFNIMHFLRLGVSGRTGQKVAAELLSQGHTAVALVRTEDGLAGLAIVAGSPLSEVGHPQCGRSGAQHDPVRRHLHAEIRCARPTAPFAARSR</sequence>
<proteinExistence type="predicted"/>
<keyword evidence="6" id="KW-0539">Nucleus</keyword>
<evidence type="ECO:0000313" key="9">
    <source>
        <dbReference type="Proteomes" id="UP000315783"/>
    </source>
</evidence>
<keyword evidence="3" id="KW-0805">Transcription regulation</keyword>
<dbReference type="PROSITE" id="PS00463">
    <property type="entry name" value="ZN2_CY6_FUNGAL_1"/>
    <property type="match status" value="1"/>
</dbReference>
<dbReference type="STRING" id="43265.A0A545VCW1"/>
<keyword evidence="2" id="KW-0862">Zinc</keyword>
<dbReference type="PROSITE" id="PS50048">
    <property type="entry name" value="ZN2_CY6_FUNGAL_2"/>
    <property type="match status" value="1"/>
</dbReference>
<dbReference type="CDD" id="cd00067">
    <property type="entry name" value="GAL4"/>
    <property type="match status" value="1"/>
</dbReference>
<dbReference type="PANTHER" id="PTHR36206">
    <property type="entry name" value="ASPERCRYPTIN BIOSYNTHESIS CLUSTER-SPECIFIC TRANSCRIPTION REGULATOR ATNN-RELATED"/>
    <property type="match status" value="1"/>
</dbReference>
<dbReference type="AlphaFoldDB" id="A0A545VCW1"/>
<dbReference type="InterPro" id="IPR036864">
    <property type="entry name" value="Zn2-C6_fun-type_DNA-bd_sf"/>
</dbReference>
<dbReference type="Gene3D" id="4.10.240.10">
    <property type="entry name" value="Zn(2)-C6 fungal-type DNA-binding domain"/>
    <property type="match status" value="1"/>
</dbReference>
<dbReference type="GO" id="GO:0000981">
    <property type="term" value="F:DNA-binding transcription factor activity, RNA polymerase II-specific"/>
    <property type="evidence" value="ECO:0007669"/>
    <property type="project" value="InterPro"/>
</dbReference>
<reference evidence="8 9" key="1">
    <citation type="journal article" date="2019" name="Appl. Microbiol. Biotechnol.">
        <title>Genome sequence of Isaria javanica and comparative genome analysis insights into family S53 peptidase evolution in fungal entomopathogens.</title>
        <authorList>
            <person name="Lin R."/>
            <person name="Zhang X."/>
            <person name="Xin B."/>
            <person name="Zou M."/>
            <person name="Gao Y."/>
            <person name="Qin F."/>
            <person name="Hu Q."/>
            <person name="Xie B."/>
            <person name="Cheng X."/>
        </authorList>
    </citation>
    <scope>NUCLEOTIDE SEQUENCE [LARGE SCALE GENOMIC DNA]</scope>
    <source>
        <strain evidence="8 9">IJ1G</strain>
    </source>
</reference>
<keyword evidence="1" id="KW-0479">Metal-binding</keyword>
<dbReference type="InterPro" id="IPR052360">
    <property type="entry name" value="Transcr_Regulatory_Proteins"/>
</dbReference>
<name>A0A545VCW1_9HYPO</name>
<evidence type="ECO:0000256" key="6">
    <source>
        <dbReference type="ARBA" id="ARBA00023242"/>
    </source>
</evidence>
<keyword evidence="4 8" id="KW-0238">DNA-binding</keyword>
<dbReference type="EMBL" id="SPUK01000002">
    <property type="protein sequence ID" value="TQV99553.1"/>
    <property type="molecule type" value="Genomic_DNA"/>
</dbReference>
<dbReference type="PANTHER" id="PTHR36206:SF12">
    <property type="entry name" value="ASPERCRYPTIN BIOSYNTHESIS CLUSTER-SPECIFIC TRANSCRIPTION REGULATOR ATNN-RELATED"/>
    <property type="match status" value="1"/>
</dbReference>
<evidence type="ECO:0000259" key="7">
    <source>
        <dbReference type="PROSITE" id="PS50048"/>
    </source>
</evidence>
<accession>A0A545VCW1</accession>
<comment type="caution">
    <text evidence="8">The sequence shown here is derived from an EMBL/GenBank/DDBJ whole genome shotgun (WGS) entry which is preliminary data.</text>
</comment>
<dbReference type="Pfam" id="PF00172">
    <property type="entry name" value="Zn_clus"/>
    <property type="match status" value="1"/>
</dbReference>
<dbReference type="OrthoDB" id="3172332at2759"/>
<evidence type="ECO:0000256" key="1">
    <source>
        <dbReference type="ARBA" id="ARBA00022723"/>
    </source>
</evidence>
<dbReference type="InterPro" id="IPR001138">
    <property type="entry name" value="Zn2Cys6_DnaBD"/>
</dbReference>
<evidence type="ECO:0000256" key="5">
    <source>
        <dbReference type="ARBA" id="ARBA00023163"/>
    </source>
</evidence>
<dbReference type="Proteomes" id="UP000315783">
    <property type="component" value="Unassembled WGS sequence"/>
</dbReference>
<dbReference type="Gene3D" id="3.40.50.720">
    <property type="entry name" value="NAD(P)-binding Rossmann-like Domain"/>
    <property type="match status" value="1"/>
</dbReference>
<evidence type="ECO:0000256" key="4">
    <source>
        <dbReference type="ARBA" id="ARBA00023125"/>
    </source>
</evidence>
<dbReference type="GO" id="GO:0008270">
    <property type="term" value="F:zinc ion binding"/>
    <property type="evidence" value="ECO:0007669"/>
    <property type="project" value="InterPro"/>
</dbReference>
<protein>
    <submittedName>
        <fullName evidence="8">Zn2/Cys6 DNA-binding protein</fullName>
    </submittedName>
</protein>
<keyword evidence="9" id="KW-1185">Reference proteome</keyword>
<evidence type="ECO:0000256" key="2">
    <source>
        <dbReference type="ARBA" id="ARBA00022833"/>
    </source>
</evidence>
<evidence type="ECO:0000256" key="3">
    <source>
        <dbReference type="ARBA" id="ARBA00023015"/>
    </source>
</evidence>